<sequence length="389" mass="43384">MLIPLFCVMLTYLTVLLGASVDNNNSKFVPAFSWNYINFSWPSAQTMAEFGYVPGEDVIAGIKIYKNVIYLALPRIKPSSRVTLASIPIDANKENPLLSPYPNWEMNSGSTCDAIQNVLSMEIDKDGIMWVLDARRVDNNTDCPPKIILLDLNDGGKIVDSFQVPDDLCPHRGGCFLNDIVVDGDFAYVSDTTSSDPGIFVYNRKLKTSWKARDKTMFGDPAAVDFTAQGVQNQQLSHVNGIALCCGKEERAFFYMPQTSLHIFSTSNSVLKNRSVATASNLHNFITDKGTKQGQSGGMICDTEDNIYYGILPLNAVGKWNVQKPLETAAIVEQNDEIINWPDSFSIYDNYLYLITNSISKFSKKGINLNDINFRIIKLQTNSKSYVYC</sequence>
<dbReference type="OrthoDB" id="9977471at2759"/>
<dbReference type="PANTHER" id="PTHR10009:SF18">
    <property type="entry name" value="PROTEIN YELLOW-LIKE PROTEIN"/>
    <property type="match status" value="1"/>
</dbReference>
<evidence type="ECO:0000256" key="1">
    <source>
        <dbReference type="ARBA" id="ARBA00004613"/>
    </source>
</evidence>
<dbReference type="InParanoid" id="D6WHG4"/>
<dbReference type="PANTHER" id="PTHR10009">
    <property type="entry name" value="PROTEIN YELLOW-RELATED"/>
    <property type="match status" value="1"/>
</dbReference>
<dbReference type="Gene3D" id="2.120.10.30">
    <property type="entry name" value="TolB, C-terminal domain"/>
    <property type="match status" value="1"/>
</dbReference>
<gene>
    <name evidence="6" type="primary">AUGUSTUS-3.0.2_03539</name>
    <name evidence="6" type="ORF">TcasGA2_TC003539</name>
</gene>
<evidence type="ECO:0000256" key="5">
    <source>
        <dbReference type="SAM" id="SignalP"/>
    </source>
</evidence>
<dbReference type="Pfam" id="PF03022">
    <property type="entry name" value="MRJP"/>
    <property type="match status" value="1"/>
</dbReference>
<dbReference type="Proteomes" id="UP000007266">
    <property type="component" value="Linkage group 3"/>
</dbReference>
<reference evidence="6 7" key="1">
    <citation type="journal article" date="2008" name="Nature">
        <title>The genome of the model beetle and pest Tribolium castaneum.</title>
        <authorList>
            <consortium name="Tribolium Genome Sequencing Consortium"/>
            <person name="Richards S."/>
            <person name="Gibbs R.A."/>
            <person name="Weinstock G.M."/>
            <person name="Brown S.J."/>
            <person name="Denell R."/>
            <person name="Beeman R.W."/>
            <person name="Gibbs R."/>
            <person name="Beeman R.W."/>
            <person name="Brown S.J."/>
            <person name="Bucher G."/>
            <person name="Friedrich M."/>
            <person name="Grimmelikhuijzen C.J."/>
            <person name="Klingler M."/>
            <person name="Lorenzen M."/>
            <person name="Richards S."/>
            <person name="Roth S."/>
            <person name="Schroder R."/>
            <person name="Tautz D."/>
            <person name="Zdobnov E.M."/>
            <person name="Muzny D."/>
            <person name="Gibbs R.A."/>
            <person name="Weinstock G.M."/>
            <person name="Attaway T."/>
            <person name="Bell S."/>
            <person name="Buhay C.J."/>
            <person name="Chandrabose M.N."/>
            <person name="Chavez D."/>
            <person name="Clerk-Blankenburg K.P."/>
            <person name="Cree A."/>
            <person name="Dao M."/>
            <person name="Davis C."/>
            <person name="Chacko J."/>
            <person name="Dinh H."/>
            <person name="Dugan-Rocha S."/>
            <person name="Fowler G."/>
            <person name="Garner T.T."/>
            <person name="Garnes J."/>
            <person name="Gnirke A."/>
            <person name="Hawes A."/>
            <person name="Hernandez J."/>
            <person name="Hines S."/>
            <person name="Holder M."/>
            <person name="Hume J."/>
            <person name="Jhangiani S.N."/>
            <person name="Joshi V."/>
            <person name="Khan Z.M."/>
            <person name="Jackson L."/>
            <person name="Kovar C."/>
            <person name="Kowis A."/>
            <person name="Lee S."/>
            <person name="Lewis L.R."/>
            <person name="Margolis J."/>
            <person name="Morgan M."/>
            <person name="Nazareth L.V."/>
            <person name="Nguyen N."/>
            <person name="Okwuonu G."/>
            <person name="Parker D."/>
            <person name="Richards S."/>
            <person name="Ruiz S.J."/>
            <person name="Santibanez J."/>
            <person name="Savard J."/>
            <person name="Scherer S.E."/>
            <person name="Schneider B."/>
            <person name="Sodergren E."/>
            <person name="Tautz D."/>
            <person name="Vattahil S."/>
            <person name="Villasana D."/>
            <person name="White C.S."/>
            <person name="Wright R."/>
            <person name="Park Y."/>
            <person name="Beeman R.W."/>
            <person name="Lord J."/>
            <person name="Oppert B."/>
            <person name="Lorenzen M."/>
            <person name="Brown S."/>
            <person name="Wang L."/>
            <person name="Savard J."/>
            <person name="Tautz D."/>
            <person name="Richards S."/>
            <person name="Weinstock G."/>
            <person name="Gibbs R.A."/>
            <person name="Liu Y."/>
            <person name="Worley K."/>
            <person name="Weinstock G."/>
            <person name="Elsik C.G."/>
            <person name="Reese J.T."/>
            <person name="Elhaik E."/>
            <person name="Landan G."/>
            <person name="Graur D."/>
            <person name="Arensburger P."/>
            <person name="Atkinson P."/>
            <person name="Beeman R.W."/>
            <person name="Beidler J."/>
            <person name="Brown S.J."/>
            <person name="Demuth J.P."/>
            <person name="Drury D.W."/>
            <person name="Du Y.Z."/>
            <person name="Fujiwara H."/>
            <person name="Lorenzen M."/>
            <person name="Maselli V."/>
            <person name="Osanai M."/>
            <person name="Park Y."/>
            <person name="Robertson H.M."/>
            <person name="Tu Z."/>
            <person name="Wang J.J."/>
            <person name="Wang S."/>
            <person name="Richards S."/>
            <person name="Song H."/>
            <person name="Zhang L."/>
            <person name="Sodergren E."/>
            <person name="Werner D."/>
            <person name="Stanke M."/>
            <person name="Morgenstern B."/>
            <person name="Solovyev V."/>
            <person name="Kosarev P."/>
            <person name="Brown G."/>
            <person name="Chen H.C."/>
            <person name="Ermolaeva O."/>
            <person name="Hlavina W."/>
            <person name="Kapustin Y."/>
            <person name="Kiryutin B."/>
            <person name="Kitts P."/>
            <person name="Maglott D."/>
            <person name="Pruitt K."/>
            <person name="Sapojnikov V."/>
            <person name="Souvorov A."/>
            <person name="Mackey A.J."/>
            <person name="Waterhouse R.M."/>
            <person name="Wyder S."/>
            <person name="Zdobnov E.M."/>
            <person name="Zdobnov E.M."/>
            <person name="Wyder S."/>
            <person name="Kriventseva E.V."/>
            <person name="Kadowaki T."/>
            <person name="Bork P."/>
            <person name="Aranda M."/>
            <person name="Bao R."/>
            <person name="Beermann A."/>
            <person name="Berns N."/>
            <person name="Bolognesi R."/>
            <person name="Bonneton F."/>
            <person name="Bopp D."/>
            <person name="Brown S.J."/>
            <person name="Bucher G."/>
            <person name="Butts T."/>
            <person name="Chaumot A."/>
            <person name="Denell R.E."/>
            <person name="Ferrier D.E."/>
            <person name="Friedrich M."/>
            <person name="Gordon C.M."/>
            <person name="Jindra M."/>
            <person name="Klingler M."/>
            <person name="Lan Q."/>
            <person name="Lattorff H.M."/>
            <person name="Laudet V."/>
            <person name="von Levetsow C."/>
            <person name="Liu Z."/>
            <person name="Lutz R."/>
            <person name="Lynch J.A."/>
            <person name="da Fonseca R.N."/>
            <person name="Posnien N."/>
            <person name="Reuter R."/>
            <person name="Roth S."/>
            <person name="Savard J."/>
            <person name="Schinko J.B."/>
            <person name="Schmitt C."/>
            <person name="Schoppmeier M."/>
            <person name="Schroder R."/>
            <person name="Shippy T.D."/>
            <person name="Simonnet F."/>
            <person name="Marques-Souza H."/>
            <person name="Tautz D."/>
            <person name="Tomoyasu Y."/>
            <person name="Trauner J."/>
            <person name="Van der Zee M."/>
            <person name="Vervoort M."/>
            <person name="Wittkopp N."/>
            <person name="Wimmer E.A."/>
            <person name="Yang X."/>
            <person name="Jones A.K."/>
            <person name="Sattelle D.B."/>
            <person name="Ebert P.R."/>
            <person name="Nelson D."/>
            <person name="Scott J.G."/>
            <person name="Beeman R.W."/>
            <person name="Muthukrishnan S."/>
            <person name="Kramer K.J."/>
            <person name="Arakane Y."/>
            <person name="Beeman R.W."/>
            <person name="Zhu Q."/>
            <person name="Hogenkamp D."/>
            <person name="Dixit R."/>
            <person name="Oppert B."/>
            <person name="Jiang H."/>
            <person name="Zou Z."/>
            <person name="Marshall J."/>
            <person name="Elpidina E."/>
            <person name="Vinokurov K."/>
            <person name="Oppert C."/>
            <person name="Zou Z."/>
            <person name="Evans J."/>
            <person name="Lu Z."/>
            <person name="Zhao P."/>
            <person name="Sumathipala N."/>
            <person name="Altincicek B."/>
            <person name="Vilcinskas A."/>
            <person name="Williams M."/>
            <person name="Hultmark D."/>
            <person name="Hetru C."/>
            <person name="Jiang H."/>
            <person name="Grimmelikhuijzen C.J."/>
            <person name="Hauser F."/>
            <person name="Cazzamali G."/>
            <person name="Williamson M."/>
            <person name="Park Y."/>
            <person name="Li B."/>
            <person name="Tanaka Y."/>
            <person name="Predel R."/>
            <person name="Neupert S."/>
            <person name="Schachtner J."/>
            <person name="Verleyen P."/>
            <person name="Raible F."/>
            <person name="Bork P."/>
            <person name="Friedrich M."/>
            <person name="Walden K.K."/>
            <person name="Robertson H.M."/>
            <person name="Angeli S."/>
            <person name="Foret S."/>
            <person name="Bucher G."/>
            <person name="Schuetz S."/>
            <person name="Maleszka R."/>
            <person name="Wimmer E.A."/>
            <person name="Beeman R.W."/>
            <person name="Lorenzen M."/>
            <person name="Tomoyasu Y."/>
            <person name="Miller S.C."/>
            <person name="Grossmann D."/>
            <person name="Bucher G."/>
        </authorList>
    </citation>
    <scope>NUCLEOTIDE SEQUENCE [LARGE SCALE GENOMIC DNA]</scope>
    <source>
        <strain evidence="6 7">Georgia GA2</strain>
    </source>
</reference>
<feature type="chain" id="PRO_5007310682" evidence="5">
    <location>
        <begin position="19"/>
        <end position="389"/>
    </location>
</feature>
<protein>
    <submittedName>
        <fullName evidence="6">Protein yellow-like Protein</fullName>
    </submittedName>
</protein>
<comment type="subcellular location">
    <subcellularLocation>
        <location evidence="1">Secreted</location>
    </subcellularLocation>
</comment>
<evidence type="ECO:0000256" key="2">
    <source>
        <dbReference type="ARBA" id="ARBA00009127"/>
    </source>
</evidence>
<dbReference type="OMA" id="HESMEVQ"/>
<dbReference type="HOGENOM" id="CLU_031076_2_0_1"/>
<dbReference type="InterPro" id="IPR017996">
    <property type="entry name" value="MRJP/yellow-related"/>
</dbReference>
<keyword evidence="4 5" id="KW-0732">Signal</keyword>
<reference evidence="6 7" key="2">
    <citation type="journal article" date="2010" name="Nucleic Acids Res.">
        <title>BeetleBase in 2010: revisions to provide comprehensive genomic information for Tribolium castaneum.</title>
        <authorList>
            <person name="Kim H.S."/>
            <person name="Murphy T."/>
            <person name="Xia J."/>
            <person name="Caragea D."/>
            <person name="Park Y."/>
            <person name="Beeman R.W."/>
            <person name="Lorenzen M.D."/>
            <person name="Butcher S."/>
            <person name="Manak J.R."/>
            <person name="Brown S.J."/>
        </authorList>
    </citation>
    <scope>GENOME REANNOTATION</scope>
    <source>
        <strain evidence="6 7">Georgia GA2</strain>
    </source>
</reference>
<dbReference type="eggNOG" id="ENOG502R874">
    <property type="taxonomic scope" value="Eukaryota"/>
</dbReference>
<evidence type="ECO:0000313" key="6">
    <source>
        <dbReference type="EMBL" id="EFA00663.2"/>
    </source>
</evidence>
<dbReference type="STRING" id="7070.D6WHG4"/>
<dbReference type="EMBL" id="KQ971321">
    <property type="protein sequence ID" value="EFA00663.2"/>
    <property type="molecule type" value="Genomic_DNA"/>
</dbReference>
<accession>D6WHG4</accession>
<dbReference type="KEGG" id="tca:664230"/>
<feature type="signal peptide" evidence="5">
    <location>
        <begin position="1"/>
        <end position="18"/>
    </location>
</feature>
<dbReference type="GO" id="GO:0005576">
    <property type="term" value="C:extracellular region"/>
    <property type="evidence" value="ECO:0000318"/>
    <property type="project" value="GO_Central"/>
</dbReference>
<evidence type="ECO:0000313" key="7">
    <source>
        <dbReference type="Proteomes" id="UP000007266"/>
    </source>
</evidence>
<comment type="similarity">
    <text evidence="2">Belongs to the major royal jelly protein family.</text>
</comment>
<keyword evidence="7" id="KW-1185">Reference proteome</keyword>
<organism evidence="6 7">
    <name type="scientific">Tribolium castaneum</name>
    <name type="common">Red flour beetle</name>
    <dbReference type="NCBI Taxonomy" id="7070"/>
    <lineage>
        <taxon>Eukaryota</taxon>
        <taxon>Metazoa</taxon>
        <taxon>Ecdysozoa</taxon>
        <taxon>Arthropoda</taxon>
        <taxon>Hexapoda</taxon>
        <taxon>Insecta</taxon>
        <taxon>Pterygota</taxon>
        <taxon>Neoptera</taxon>
        <taxon>Endopterygota</taxon>
        <taxon>Coleoptera</taxon>
        <taxon>Polyphaga</taxon>
        <taxon>Cucujiformia</taxon>
        <taxon>Tenebrionidae</taxon>
        <taxon>Tenebrionidae incertae sedis</taxon>
        <taxon>Tribolium</taxon>
    </lineage>
</organism>
<evidence type="ECO:0000256" key="3">
    <source>
        <dbReference type="ARBA" id="ARBA00022525"/>
    </source>
</evidence>
<proteinExistence type="inferred from homology"/>
<name>D6WHG4_TRICA</name>
<keyword evidence="3" id="KW-0964">Secreted</keyword>
<evidence type="ECO:0000256" key="4">
    <source>
        <dbReference type="ARBA" id="ARBA00022729"/>
    </source>
</evidence>
<dbReference type="AlphaFoldDB" id="D6WHG4"/>
<dbReference type="SUPFAM" id="SSF63829">
    <property type="entry name" value="Calcium-dependent phosphotriesterase"/>
    <property type="match status" value="1"/>
</dbReference>
<dbReference type="InterPro" id="IPR011042">
    <property type="entry name" value="6-blade_b-propeller_TolB-like"/>
</dbReference>